<dbReference type="RefSeq" id="WP_104739222.1">
    <property type="nucleotide sequence ID" value="NZ_PPSK01000015.1"/>
</dbReference>
<keyword evidence="3" id="KW-1185">Reference proteome</keyword>
<reference evidence="2 3" key="1">
    <citation type="submission" date="2018-01" db="EMBL/GenBank/DDBJ databases">
        <title>Draft genome of the type strain Pseudomonas oceani DSM 100277 isolated from the deep water in Okinawa trough, northwestern Pacific Ocean.</title>
        <authorList>
            <person name="Gomila M."/>
            <person name="Mulet M."/>
            <person name="Garcia-Valdes E."/>
            <person name="Lalucat J."/>
        </authorList>
    </citation>
    <scope>NUCLEOTIDE SEQUENCE [LARGE SCALE GENOMIC DNA]</scope>
    <source>
        <strain evidence="2 3">DSM 100277</strain>
    </source>
</reference>
<feature type="domain" description="Antitoxin VbhA" evidence="1">
    <location>
        <begin position="10"/>
        <end position="54"/>
    </location>
</feature>
<accession>A0A2P4ESQ4</accession>
<evidence type="ECO:0000259" key="1">
    <source>
        <dbReference type="Pfam" id="PF18495"/>
    </source>
</evidence>
<dbReference type="CDD" id="cd11586">
    <property type="entry name" value="VbhA_like"/>
    <property type="match status" value="1"/>
</dbReference>
<dbReference type="InterPro" id="IPR033788">
    <property type="entry name" value="VbhA-like"/>
</dbReference>
<dbReference type="InterPro" id="IPR043038">
    <property type="entry name" value="VbhA_sf"/>
</dbReference>
<dbReference type="Gene3D" id="1.10.8.1050">
    <property type="entry name" value="Antitoxin VbhA-like"/>
    <property type="match status" value="1"/>
</dbReference>
<comment type="caution">
    <text evidence="2">The sequence shown here is derived from an EMBL/GenBank/DDBJ whole genome shotgun (WGS) entry which is preliminary data.</text>
</comment>
<organism evidence="2 3">
    <name type="scientific">Halopseudomonas oceani</name>
    <dbReference type="NCBI Taxonomy" id="1708783"/>
    <lineage>
        <taxon>Bacteria</taxon>
        <taxon>Pseudomonadati</taxon>
        <taxon>Pseudomonadota</taxon>
        <taxon>Gammaproteobacteria</taxon>
        <taxon>Pseudomonadales</taxon>
        <taxon>Pseudomonadaceae</taxon>
        <taxon>Halopseudomonas</taxon>
    </lineage>
</organism>
<evidence type="ECO:0000313" key="3">
    <source>
        <dbReference type="Proteomes" id="UP000243451"/>
    </source>
</evidence>
<dbReference type="AlphaFoldDB" id="A0A2P4ESQ4"/>
<dbReference type="Pfam" id="PF18495">
    <property type="entry name" value="VbhA"/>
    <property type="match status" value="1"/>
</dbReference>
<name>A0A2P4ESQ4_9GAMM</name>
<dbReference type="InterPro" id="IPR041535">
    <property type="entry name" value="VbhA"/>
</dbReference>
<dbReference type="EMBL" id="PPSK01000015">
    <property type="protein sequence ID" value="POB02081.1"/>
    <property type="molecule type" value="Genomic_DNA"/>
</dbReference>
<proteinExistence type="predicted"/>
<protein>
    <recommendedName>
        <fullName evidence="1">Antitoxin VbhA domain-containing protein</fullName>
    </recommendedName>
</protein>
<sequence>MPQNNDLDKRRANVLHVQASNRLSGVRVSQYMAARMEEYANGRLSSAELVAEAKIRHGVQKRSPPGEE</sequence>
<evidence type="ECO:0000313" key="2">
    <source>
        <dbReference type="EMBL" id="POB02081.1"/>
    </source>
</evidence>
<gene>
    <name evidence="2" type="ORF">C1949_14665</name>
</gene>
<dbReference type="Proteomes" id="UP000243451">
    <property type="component" value="Unassembled WGS sequence"/>
</dbReference>